<gene>
    <name evidence="4" type="ORF">SAMN05421541_13533</name>
</gene>
<proteinExistence type="predicted"/>
<dbReference type="GO" id="GO:0006281">
    <property type="term" value="P:DNA repair"/>
    <property type="evidence" value="ECO:0007669"/>
    <property type="project" value="InterPro"/>
</dbReference>
<dbReference type="NCBIfam" id="TIGR02777">
    <property type="entry name" value="LigD_PE_dom"/>
    <property type="match status" value="1"/>
</dbReference>
<feature type="domain" description="DNA ligase D 3'-phosphoesterase" evidence="3">
    <location>
        <begin position="37"/>
        <end position="136"/>
    </location>
</feature>
<evidence type="ECO:0000313" key="4">
    <source>
        <dbReference type="EMBL" id="SFF96170.1"/>
    </source>
</evidence>
<dbReference type="EMBL" id="FONV01000035">
    <property type="protein sequence ID" value="SFF96170.1"/>
    <property type="molecule type" value="Genomic_DNA"/>
</dbReference>
<dbReference type="SUPFAM" id="SSF56091">
    <property type="entry name" value="DNA ligase/mRNA capping enzyme, catalytic domain"/>
    <property type="match status" value="1"/>
</dbReference>
<evidence type="ECO:0000313" key="5">
    <source>
        <dbReference type="Proteomes" id="UP000199645"/>
    </source>
</evidence>
<reference evidence="4 5" key="1">
    <citation type="submission" date="2016-10" db="EMBL/GenBank/DDBJ databases">
        <authorList>
            <person name="de Groot N.N."/>
        </authorList>
    </citation>
    <scope>NUCLEOTIDE SEQUENCE [LARGE SCALE GENOMIC DNA]</scope>
    <source>
        <strain evidence="4 5">DSM 43019</strain>
    </source>
</reference>
<dbReference type="GO" id="GO:0005524">
    <property type="term" value="F:ATP binding"/>
    <property type="evidence" value="ECO:0007669"/>
    <property type="project" value="InterPro"/>
</dbReference>
<feature type="compositionally biased region" description="Basic and acidic residues" evidence="1">
    <location>
        <begin position="1"/>
        <end position="18"/>
    </location>
</feature>
<dbReference type="RefSeq" id="WP_093622268.1">
    <property type="nucleotide sequence ID" value="NZ_BOMT01000084.1"/>
</dbReference>
<sequence length="355" mass="39705">MTDRLDEYRRKRDARRTPEPVPASSPPATGTKRFVIQQHHARSLHWDVRLERDGVLVSFAVPRGLPRDQARNHLAKHTEDHPLEYLAFAGEIPAGEYGGGTMTIFDRGTYEADKWRADEIGVTFHGERTNGRYVFFQTGDRDWMVRRMDPSEPGWEPMPVEVAPMLATPFAGLPSDDVDWGYEMAWGGRRVLAYISGGRLRLTDRSGTDVTRWFPEVRPIGPALAPIEAVLDGEIVAFAGARPDPGLLARRDAPKDAAAAKRAAERTPVQFLVYDLLWLEGHSTMELVRYAERRELLEGLALSGPHWQTPPFFTGGGEFACEAARAQGLPGVVAKRLDSPYLPGRASRLWRSVKV</sequence>
<dbReference type="PANTHER" id="PTHR39465:SF1">
    <property type="entry name" value="DNA LIGASE D 3'-PHOSPHOESTERASE DOMAIN-CONTAINING PROTEIN"/>
    <property type="match status" value="1"/>
</dbReference>
<protein>
    <submittedName>
        <fullName evidence="4">Bifunctional non-homologous end joining protein LigD</fullName>
    </submittedName>
</protein>
<accession>A0A1I2MZ66</accession>
<dbReference type="InterPro" id="IPR012310">
    <property type="entry name" value="DNA_ligase_ATP-dep_cent"/>
</dbReference>
<evidence type="ECO:0000259" key="2">
    <source>
        <dbReference type="Pfam" id="PF01068"/>
    </source>
</evidence>
<dbReference type="Pfam" id="PF01068">
    <property type="entry name" value="DNA_ligase_A_M"/>
    <property type="match status" value="1"/>
</dbReference>
<organism evidence="4 5">
    <name type="scientific">Actinoplanes philippinensis</name>
    <dbReference type="NCBI Taxonomy" id="35752"/>
    <lineage>
        <taxon>Bacteria</taxon>
        <taxon>Bacillati</taxon>
        <taxon>Actinomycetota</taxon>
        <taxon>Actinomycetes</taxon>
        <taxon>Micromonosporales</taxon>
        <taxon>Micromonosporaceae</taxon>
        <taxon>Actinoplanes</taxon>
    </lineage>
</organism>
<dbReference type="Pfam" id="PF13298">
    <property type="entry name" value="LigD_N"/>
    <property type="match status" value="1"/>
</dbReference>
<dbReference type="Proteomes" id="UP000199645">
    <property type="component" value="Unassembled WGS sequence"/>
</dbReference>
<evidence type="ECO:0000259" key="3">
    <source>
        <dbReference type="Pfam" id="PF13298"/>
    </source>
</evidence>
<name>A0A1I2MZ66_9ACTN</name>
<dbReference type="Gene3D" id="3.30.470.30">
    <property type="entry name" value="DNA ligase/mRNA capping enzyme"/>
    <property type="match status" value="1"/>
</dbReference>
<evidence type="ECO:0000256" key="1">
    <source>
        <dbReference type="SAM" id="MobiDB-lite"/>
    </source>
</evidence>
<dbReference type="Gene3D" id="3.30.1490.70">
    <property type="match status" value="1"/>
</dbReference>
<dbReference type="PANTHER" id="PTHR39465">
    <property type="entry name" value="DNA LIGASE D, 3'-PHOSPHOESTERASE DOMAIN"/>
    <property type="match status" value="1"/>
</dbReference>
<dbReference type="STRING" id="35752.SAMN05421541_13533"/>
<dbReference type="CDD" id="cd07906">
    <property type="entry name" value="Adenylation_DNA_ligase_LigD_LigC"/>
    <property type="match status" value="1"/>
</dbReference>
<keyword evidence="5" id="KW-1185">Reference proteome</keyword>
<dbReference type="AlphaFoldDB" id="A0A1I2MZ66"/>
<dbReference type="GO" id="GO:0006310">
    <property type="term" value="P:DNA recombination"/>
    <property type="evidence" value="ECO:0007669"/>
    <property type="project" value="InterPro"/>
</dbReference>
<feature type="domain" description="ATP-dependent DNA ligase family profile" evidence="2">
    <location>
        <begin position="164"/>
        <end position="354"/>
    </location>
</feature>
<dbReference type="OrthoDB" id="9802472at2"/>
<feature type="region of interest" description="Disordered" evidence="1">
    <location>
        <begin position="1"/>
        <end position="31"/>
    </location>
</feature>
<dbReference type="InterPro" id="IPR014144">
    <property type="entry name" value="LigD_PE_domain"/>
</dbReference>
<dbReference type="GO" id="GO:0003910">
    <property type="term" value="F:DNA ligase (ATP) activity"/>
    <property type="evidence" value="ECO:0007669"/>
    <property type="project" value="InterPro"/>
</dbReference>